<evidence type="ECO:0000256" key="1">
    <source>
        <dbReference type="ARBA" id="ARBA00005384"/>
    </source>
</evidence>
<evidence type="ECO:0000259" key="6">
    <source>
        <dbReference type="PROSITE" id="PS50949"/>
    </source>
</evidence>
<dbReference type="Pfam" id="PF00155">
    <property type="entry name" value="Aminotran_1_2"/>
    <property type="match status" value="1"/>
</dbReference>
<dbReference type="SUPFAM" id="SSF53383">
    <property type="entry name" value="PLP-dependent transferases"/>
    <property type="match status" value="1"/>
</dbReference>
<sequence>MNLYHNLAALLGQRIEQGLYLPGQRLPSVRTLSMEHGVSLSTVQQAYRVLEDQGLAVPRPKSGYFVASGWRQMPLPRTCRPAQRPVEVGQWDLLLKQMRSTPRADVQYLGGGTPDIGAPTLKPLFSALTRISRRHDPAMLRYDNIQGLSDLRQQVVRLLVDSDCQLHPDEIVITTGCHEALSTAVRTLCKPGEIVAVESPGFHGIMQTLNGAGVQAVEIPVDPITGISLEALELALEQWPIKAILVTPTCNNPLGFNMPEERKRKLLRLAQRFDVAVIEDDIYGDLAYGYPRPRSIKSMDQEGRVLLCSSFSKTLAPGLRVGWIAPGRYLEQVLHMKYIGTGATSTQPQMALAEFIAAGHYHPHLRRVRSQYKRNLERVSGWLSHYLPTSAGISQPQGGFLLWIELAEEIDALRLNEHLGSRGYEFAVGNIFSAAGKYRNCLRLNYALLQGNTMESAIKALGHELKDASLA</sequence>
<keyword evidence="4" id="KW-0238">DNA-binding</keyword>
<keyword evidence="8" id="KW-1185">Reference proteome</keyword>
<dbReference type="SMART" id="SM00345">
    <property type="entry name" value="HTH_GNTR"/>
    <property type="match status" value="1"/>
</dbReference>
<comment type="caution">
    <text evidence="7">The sequence shown here is derived from an EMBL/GenBank/DDBJ whole genome shotgun (WGS) entry which is preliminary data.</text>
</comment>
<dbReference type="InterPro" id="IPR015421">
    <property type="entry name" value="PyrdxlP-dep_Trfase_major"/>
</dbReference>
<gene>
    <name evidence="7" type="ORF">GCM10009425_44400</name>
</gene>
<dbReference type="InterPro" id="IPR015424">
    <property type="entry name" value="PyrdxlP-dep_Trfase"/>
</dbReference>
<proteinExistence type="inferred from homology"/>
<protein>
    <submittedName>
        <fullName evidence="7">GntR family transcriptional regulator</fullName>
    </submittedName>
</protein>
<comment type="similarity">
    <text evidence="1">In the C-terminal section; belongs to the class-I pyridoxal-phosphate-dependent aminotransferase family.</text>
</comment>
<name>A0ABQ2H3I9_9PSED</name>
<dbReference type="Pfam" id="PF00392">
    <property type="entry name" value="GntR"/>
    <property type="match status" value="1"/>
</dbReference>
<dbReference type="PROSITE" id="PS50949">
    <property type="entry name" value="HTH_GNTR"/>
    <property type="match status" value="1"/>
</dbReference>
<dbReference type="PANTHER" id="PTHR46577:SF2">
    <property type="entry name" value="TRANSCRIPTIONAL REGULATORY PROTEIN"/>
    <property type="match status" value="1"/>
</dbReference>
<dbReference type="Gene3D" id="3.90.1150.10">
    <property type="entry name" value="Aspartate Aminotransferase, domain 1"/>
    <property type="match status" value="1"/>
</dbReference>
<dbReference type="InterPro" id="IPR036390">
    <property type="entry name" value="WH_DNA-bd_sf"/>
</dbReference>
<keyword evidence="5" id="KW-0804">Transcription</keyword>
<evidence type="ECO:0000313" key="7">
    <source>
        <dbReference type="EMBL" id="GGM29015.1"/>
    </source>
</evidence>
<organism evidence="7 8">
    <name type="scientific">Pseudomonas asuensis</name>
    <dbReference type="NCBI Taxonomy" id="1825787"/>
    <lineage>
        <taxon>Bacteria</taxon>
        <taxon>Pseudomonadati</taxon>
        <taxon>Pseudomonadota</taxon>
        <taxon>Gammaproteobacteria</taxon>
        <taxon>Pseudomonadales</taxon>
        <taxon>Pseudomonadaceae</taxon>
        <taxon>Pseudomonas</taxon>
    </lineage>
</organism>
<accession>A0ABQ2H3I9</accession>
<dbReference type="InterPro" id="IPR004839">
    <property type="entry name" value="Aminotransferase_I/II_large"/>
</dbReference>
<dbReference type="RefSeq" id="WP_188868319.1">
    <property type="nucleotide sequence ID" value="NZ_BMNW01000015.1"/>
</dbReference>
<reference evidence="8" key="1">
    <citation type="journal article" date="2019" name="Int. J. Syst. Evol. Microbiol.">
        <title>The Global Catalogue of Microorganisms (GCM) 10K type strain sequencing project: providing services to taxonomists for standard genome sequencing and annotation.</title>
        <authorList>
            <consortium name="The Broad Institute Genomics Platform"/>
            <consortium name="The Broad Institute Genome Sequencing Center for Infectious Disease"/>
            <person name="Wu L."/>
            <person name="Ma J."/>
        </authorList>
    </citation>
    <scope>NUCLEOTIDE SEQUENCE [LARGE SCALE GENOMIC DNA]</scope>
    <source>
        <strain evidence="8">JCM 13501</strain>
    </source>
</reference>
<dbReference type="Proteomes" id="UP000616499">
    <property type="component" value="Unassembled WGS sequence"/>
</dbReference>
<evidence type="ECO:0000256" key="4">
    <source>
        <dbReference type="ARBA" id="ARBA00023125"/>
    </source>
</evidence>
<evidence type="ECO:0000313" key="8">
    <source>
        <dbReference type="Proteomes" id="UP000616499"/>
    </source>
</evidence>
<dbReference type="InterPro" id="IPR000524">
    <property type="entry name" value="Tscrpt_reg_HTH_GntR"/>
</dbReference>
<keyword evidence="2" id="KW-0663">Pyridoxal phosphate</keyword>
<dbReference type="EMBL" id="BMNW01000015">
    <property type="protein sequence ID" value="GGM29015.1"/>
    <property type="molecule type" value="Genomic_DNA"/>
</dbReference>
<dbReference type="Gene3D" id="1.10.10.10">
    <property type="entry name" value="Winged helix-like DNA-binding domain superfamily/Winged helix DNA-binding domain"/>
    <property type="match status" value="1"/>
</dbReference>
<dbReference type="InterPro" id="IPR051446">
    <property type="entry name" value="HTH_trans_reg/aminotransferase"/>
</dbReference>
<evidence type="ECO:0000256" key="3">
    <source>
        <dbReference type="ARBA" id="ARBA00023015"/>
    </source>
</evidence>
<dbReference type="SUPFAM" id="SSF46785">
    <property type="entry name" value="Winged helix' DNA-binding domain"/>
    <property type="match status" value="1"/>
</dbReference>
<dbReference type="InterPro" id="IPR015422">
    <property type="entry name" value="PyrdxlP-dep_Trfase_small"/>
</dbReference>
<dbReference type="CDD" id="cd07377">
    <property type="entry name" value="WHTH_GntR"/>
    <property type="match status" value="1"/>
</dbReference>
<dbReference type="PANTHER" id="PTHR46577">
    <property type="entry name" value="HTH-TYPE TRANSCRIPTIONAL REGULATORY PROTEIN GABR"/>
    <property type="match status" value="1"/>
</dbReference>
<dbReference type="CDD" id="cd00609">
    <property type="entry name" value="AAT_like"/>
    <property type="match status" value="1"/>
</dbReference>
<evidence type="ECO:0000256" key="2">
    <source>
        <dbReference type="ARBA" id="ARBA00022898"/>
    </source>
</evidence>
<feature type="domain" description="HTH gntR-type" evidence="6">
    <location>
        <begin position="1"/>
        <end position="69"/>
    </location>
</feature>
<keyword evidence="3" id="KW-0805">Transcription regulation</keyword>
<dbReference type="Gene3D" id="3.40.640.10">
    <property type="entry name" value="Type I PLP-dependent aspartate aminotransferase-like (Major domain)"/>
    <property type="match status" value="1"/>
</dbReference>
<evidence type="ECO:0000256" key="5">
    <source>
        <dbReference type="ARBA" id="ARBA00023163"/>
    </source>
</evidence>
<dbReference type="InterPro" id="IPR036388">
    <property type="entry name" value="WH-like_DNA-bd_sf"/>
</dbReference>